<evidence type="ECO:0000313" key="1">
    <source>
        <dbReference type="EMBL" id="MQN85185.1"/>
    </source>
</evidence>
<dbReference type="RefSeq" id="WP_153119618.1">
    <property type="nucleotide sequence ID" value="NZ_JANDWJ010000013.1"/>
</dbReference>
<dbReference type="Proteomes" id="UP000421408">
    <property type="component" value="Unassembled WGS sequence"/>
</dbReference>
<proteinExistence type="predicted"/>
<dbReference type="AlphaFoldDB" id="A0AA90ZV03"/>
<protein>
    <submittedName>
        <fullName evidence="1">Uncharacterized protein</fullName>
    </submittedName>
</protein>
<reference evidence="2" key="1">
    <citation type="submission" date="2019-09" db="EMBL/GenBank/DDBJ databases">
        <title>Distinct polysaccharide growth profiles of human intestinal Prevotella copri isolates.</title>
        <authorList>
            <person name="Fehlner-Peach H."/>
            <person name="Magnabosco C."/>
            <person name="Raghavan V."/>
            <person name="Scher J.U."/>
            <person name="Tett A."/>
            <person name="Cox L.M."/>
            <person name="Gottsegen C."/>
            <person name="Watters A."/>
            <person name="Wiltshire- Gordon J.D."/>
            <person name="Segata N."/>
            <person name="Bonneau R."/>
            <person name="Littman D.R."/>
        </authorList>
    </citation>
    <scope>NUCLEOTIDE SEQUENCE [LARGE SCALE GENOMIC DNA]</scope>
    <source>
        <strain evidence="2">iAA108</strain>
    </source>
</reference>
<evidence type="ECO:0000313" key="2">
    <source>
        <dbReference type="Proteomes" id="UP000421408"/>
    </source>
</evidence>
<comment type="caution">
    <text evidence="1">The sequence shown here is derived from an EMBL/GenBank/DDBJ whole genome shotgun (WGS) entry which is preliminary data.</text>
</comment>
<dbReference type="EMBL" id="VZCC01000106">
    <property type="protein sequence ID" value="MQN85185.1"/>
    <property type="molecule type" value="Genomic_DNA"/>
</dbReference>
<accession>A0AA90ZV03</accession>
<sequence>MADYKVEVDLSDLFDNMTISEQKSFLVDKFCSLPIGSMEEVVGEMLENLNGDQTAKVIEDAFDNLHEQAQEHVINYVNE</sequence>
<organism evidence="1 2">
    <name type="scientific">Segatella copri</name>
    <dbReference type="NCBI Taxonomy" id="165179"/>
    <lineage>
        <taxon>Bacteria</taxon>
        <taxon>Pseudomonadati</taxon>
        <taxon>Bacteroidota</taxon>
        <taxon>Bacteroidia</taxon>
        <taxon>Bacteroidales</taxon>
        <taxon>Prevotellaceae</taxon>
        <taxon>Segatella</taxon>
    </lineage>
</organism>
<gene>
    <name evidence="1" type="ORF">F7D74_14630</name>
</gene>
<name>A0AA90ZV03_9BACT</name>